<accession>A0A840VKH6</accession>
<sequence length="40" mass="4368">MLVIEVPDGQHPFDNLSTARNPRRPVLAARDAVQDLLNAG</sequence>
<evidence type="ECO:0000313" key="2">
    <source>
        <dbReference type="Proteomes" id="UP000586947"/>
    </source>
</evidence>
<evidence type="ECO:0000313" key="1">
    <source>
        <dbReference type="EMBL" id="MBB5476396.1"/>
    </source>
</evidence>
<proteinExistence type="predicted"/>
<comment type="caution">
    <text evidence="1">The sequence shown here is derived from an EMBL/GenBank/DDBJ whole genome shotgun (WGS) entry which is preliminary data.</text>
</comment>
<dbReference type="EMBL" id="JACHDP010000001">
    <property type="protein sequence ID" value="MBB5476396.1"/>
    <property type="molecule type" value="Genomic_DNA"/>
</dbReference>
<name>A0A840VKH6_9ACTN</name>
<protein>
    <submittedName>
        <fullName evidence="1">Uncharacterized protein</fullName>
    </submittedName>
</protein>
<organism evidence="1 2">
    <name type="scientific">Micromonospora parathelypteridis</name>
    <dbReference type="NCBI Taxonomy" id="1839617"/>
    <lineage>
        <taxon>Bacteria</taxon>
        <taxon>Bacillati</taxon>
        <taxon>Actinomycetota</taxon>
        <taxon>Actinomycetes</taxon>
        <taxon>Micromonosporales</taxon>
        <taxon>Micromonosporaceae</taxon>
        <taxon>Micromonospora</taxon>
    </lineage>
</organism>
<reference evidence="1 2" key="1">
    <citation type="submission" date="2020-08" db="EMBL/GenBank/DDBJ databases">
        <title>Sequencing the genomes of 1000 actinobacteria strains.</title>
        <authorList>
            <person name="Klenk H.-P."/>
        </authorList>
    </citation>
    <scope>NUCLEOTIDE SEQUENCE [LARGE SCALE GENOMIC DNA]</scope>
    <source>
        <strain evidence="1 2">DSM 103125</strain>
    </source>
</reference>
<gene>
    <name evidence="1" type="ORF">HNR20_000901</name>
</gene>
<dbReference type="RefSeq" id="WP_260321780.1">
    <property type="nucleotide sequence ID" value="NZ_BMNF01000003.1"/>
</dbReference>
<keyword evidence="2" id="KW-1185">Reference proteome</keyword>
<dbReference type="Proteomes" id="UP000586947">
    <property type="component" value="Unassembled WGS sequence"/>
</dbReference>
<dbReference type="AlphaFoldDB" id="A0A840VKH6"/>